<feature type="region of interest" description="Disordered" evidence="1">
    <location>
        <begin position="171"/>
        <end position="248"/>
    </location>
</feature>
<gene>
    <name evidence="3" type="ORF">ENQ76_15325</name>
</gene>
<accession>A0A7C2NZ52</accession>
<organism evidence="3">
    <name type="scientific">Schlesneria paludicola</name>
    <dbReference type="NCBI Taxonomy" id="360056"/>
    <lineage>
        <taxon>Bacteria</taxon>
        <taxon>Pseudomonadati</taxon>
        <taxon>Planctomycetota</taxon>
        <taxon>Planctomycetia</taxon>
        <taxon>Planctomycetales</taxon>
        <taxon>Planctomycetaceae</taxon>
        <taxon>Schlesneria</taxon>
    </lineage>
</organism>
<reference evidence="3" key="1">
    <citation type="journal article" date="2020" name="mSystems">
        <title>Genome- and Community-Level Interaction Insights into Carbon Utilization and Element Cycling Functions of Hydrothermarchaeota in Hydrothermal Sediment.</title>
        <authorList>
            <person name="Zhou Z."/>
            <person name="Liu Y."/>
            <person name="Xu W."/>
            <person name="Pan J."/>
            <person name="Luo Z.H."/>
            <person name="Li M."/>
        </authorList>
    </citation>
    <scope>NUCLEOTIDE SEQUENCE [LARGE SCALE GENOMIC DNA]</scope>
    <source>
        <strain evidence="3">SpSt-339</strain>
    </source>
</reference>
<dbReference type="EMBL" id="DSOK01000422">
    <property type="protein sequence ID" value="HEN16831.1"/>
    <property type="molecule type" value="Genomic_DNA"/>
</dbReference>
<evidence type="ECO:0000256" key="2">
    <source>
        <dbReference type="SAM" id="SignalP"/>
    </source>
</evidence>
<name>A0A7C2NZ52_9PLAN</name>
<evidence type="ECO:0000256" key="1">
    <source>
        <dbReference type="SAM" id="MobiDB-lite"/>
    </source>
</evidence>
<keyword evidence="2" id="KW-0732">Signal</keyword>
<feature type="chain" id="PRO_5028064745" description="SH3 domain-containing protein" evidence="2">
    <location>
        <begin position="21"/>
        <end position="464"/>
    </location>
</feature>
<dbReference type="AlphaFoldDB" id="A0A7C2NZ52"/>
<feature type="signal peptide" evidence="2">
    <location>
        <begin position="1"/>
        <end position="20"/>
    </location>
</feature>
<proteinExistence type="predicted"/>
<feature type="region of interest" description="Disordered" evidence="1">
    <location>
        <begin position="351"/>
        <end position="390"/>
    </location>
</feature>
<protein>
    <recommendedName>
        <fullName evidence="4">SH3 domain-containing protein</fullName>
    </recommendedName>
</protein>
<evidence type="ECO:0008006" key="4">
    <source>
        <dbReference type="Google" id="ProtNLM"/>
    </source>
</evidence>
<feature type="compositionally biased region" description="Pro residues" evidence="1">
    <location>
        <begin position="376"/>
        <end position="385"/>
    </location>
</feature>
<comment type="caution">
    <text evidence="3">The sequence shown here is derived from an EMBL/GenBank/DDBJ whole genome shotgun (WGS) entry which is preliminary data.</text>
</comment>
<evidence type="ECO:0000313" key="3">
    <source>
        <dbReference type="EMBL" id="HEN16831.1"/>
    </source>
</evidence>
<sequence>MRLAGLALCLLGLGLPCADAQDRKFPYEAVVDVDEELVRCGPGPKYYPTGRLKRGDKVMVHRHDPGGWSMIAPPAGSFSWVLAEYVQRLASGKGALTANNVVAHVGSTLSEDRGVYQRTLSKGDTVEILGETTVTTERGPVAMYKIKPPLREYRWMPGKALVPIDAARNAPANKPRAPLEPAPSISGPIALELDDSPSVESDPFAPSPVPSATPSAEPLSPEPPVLPKLGNEPSVEPPLSSALDAPPESLDGLRKRLELLDQRFRETLRQPPETWDLVALEGEYQQLDQLANHPAFHSHVQQRLYTLKRYAKVRQDYVDFYQLTSETQQRDAQLLTLQKQHEEKLKQLDSIANPAAPPSPLPTGNNAPSTAGGMPPATPQPPGTPPQFVGAGVVQRTGAAGRPPYALVTPDGRLLAYLEPTPGVDLAPAVNGAFGIQGQRSFHPELKADLIVVRGLQPVTLRTR</sequence>